<evidence type="ECO:0000313" key="4">
    <source>
        <dbReference type="Proteomes" id="UP000050872"/>
    </source>
</evidence>
<keyword evidence="1" id="KW-1133">Transmembrane helix</keyword>
<evidence type="ECO:0000256" key="1">
    <source>
        <dbReference type="SAM" id="Phobius"/>
    </source>
</evidence>
<dbReference type="Proteomes" id="UP000050872">
    <property type="component" value="Unassembled WGS sequence"/>
</dbReference>
<gene>
    <name evidence="3" type="ORF">FD29_GL001203</name>
</gene>
<feature type="transmembrane region" description="Helical" evidence="1">
    <location>
        <begin position="194"/>
        <end position="212"/>
    </location>
</feature>
<keyword evidence="2" id="KW-0732">Signal</keyword>
<reference evidence="3 4" key="1">
    <citation type="journal article" date="2015" name="Genome Announc.">
        <title>Expanding the biotechnology potential of lactobacilli through comparative genomics of 213 strains and associated genera.</title>
        <authorList>
            <person name="Sun Z."/>
            <person name="Harris H.M."/>
            <person name="McCann A."/>
            <person name="Guo C."/>
            <person name="Argimon S."/>
            <person name="Zhang W."/>
            <person name="Yang X."/>
            <person name="Jeffery I.B."/>
            <person name="Cooney J.C."/>
            <person name="Kagawa T.F."/>
            <person name="Liu W."/>
            <person name="Song Y."/>
            <person name="Salvetti E."/>
            <person name="Wrobel A."/>
            <person name="Rasinkangas P."/>
            <person name="Parkhill J."/>
            <person name="Rea M.C."/>
            <person name="O'Sullivan O."/>
            <person name="Ritari J."/>
            <person name="Douillard F.P."/>
            <person name="Paul Ross R."/>
            <person name="Yang R."/>
            <person name="Briner A.E."/>
            <person name="Felis G.E."/>
            <person name="de Vos W.M."/>
            <person name="Barrangou R."/>
            <person name="Klaenhammer T.R."/>
            <person name="Caufield P.W."/>
            <person name="Cui Y."/>
            <person name="Zhang H."/>
            <person name="O'Toole P.W."/>
        </authorList>
    </citation>
    <scope>NUCLEOTIDE SEQUENCE [LARGE SCALE GENOMIC DNA]</scope>
    <source>
        <strain evidence="3 4">DSM 14500</strain>
    </source>
</reference>
<dbReference type="EMBL" id="AZEZ01000093">
    <property type="protein sequence ID" value="KRL43089.1"/>
    <property type="molecule type" value="Genomic_DNA"/>
</dbReference>
<keyword evidence="1" id="KW-0812">Transmembrane</keyword>
<organism evidence="3 4">
    <name type="scientific">Companilactobacillus mindensis DSM 14500</name>
    <dbReference type="NCBI Taxonomy" id="1423770"/>
    <lineage>
        <taxon>Bacteria</taxon>
        <taxon>Bacillati</taxon>
        <taxon>Bacillota</taxon>
        <taxon>Bacilli</taxon>
        <taxon>Lactobacillales</taxon>
        <taxon>Lactobacillaceae</taxon>
        <taxon>Companilactobacillus</taxon>
    </lineage>
</organism>
<dbReference type="STRING" id="1423770.FD29_GL001203"/>
<feature type="signal peptide" evidence="2">
    <location>
        <begin position="1"/>
        <end position="25"/>
    </location>
</feature>
<dbReference type="PATRIC" id="fig|1423770.3.peg.1238"/>
<name>A0A0R1QEX9_9LACO</name>
<dbReference type="InterPro" id="IPR026409">
    <property type="entry name" value="Firmicu_CTERM"/>
</dbReference>
<feature type="chain" id="PRO_5006409343" description="Gram-positive cocci surface proteins LPxTG domain-containing protein" evidence="2">
    <location>
        <begin position="26"/>
        <end position="218"/>
    </location>
</feature>
<comment type="caution">
    <text evidence="3">The sequence shown here is derived from an EMBL/GenBank/DDBJ whole genome shotgun (WGS) entry which is preliminary data.</text>
</comment>
<evidence type="ECO:0008006" key="5">
    <source>
        <dbReference type="Google" id="ProtNLM"/>
    </source>
</evidence>
<protein>
    <recommendedName>
        <fullName evidence="5">Gram-positive cocci surface proteins LPxTG domain-containing protein</fullName>
    </recommendedName>
</protein>
<dbReference type="AlphaFoldDB" id="A0A0R1QEX9"/>
<accession>A0A0R1QEX9</accession>
<proteinExistence type="predicted"/>
<keyword evidence="1" id="KW-0472">Membrane</keyword>
<sequence length="218" mass="24129">MRKLFVAILVVLGLVDCGMSTTVKAATNDVNNQFGIKIDGKFDDWKQFKKTPIQNDWPTDVVKGEVLLADRKNIYYYITMSLSGKDNYPMQVNDYELIVGNVRSVIYIKEADNIPANGSKKVLLQNTSHGKNLTHSPAIIHRYVKNGKEYAKMECRIPFSDLGLSPTTEQKITMYTPLLGNQTVTTEGGSTGPIILAVIGLVIASLAVFGITKRKKSN</sequence>
<keyword evidence="4" id="KW-1185">Reference proteome</keyword>
<dbReference type="NCBIfam" id="TIGR01167">
    <property type="entry name" value="LPXTG_anchor"/>
    <property type="match status" value="1"/>
</dbReference>
<evidence type="ECO:0000256" key="2">
    <source>
        <dbReference type="SAM" id="SignalP"/>
    </source>
</evidence>
<dbReference type="RefSeq" id="WP_057888583.1">
    <property type="nucleotide sequence ID" value="NZ_AZEZ01000093.1"/>
</dbReference>
<dbReference type="OrthoDB" id="2067260at2"/>
<dbReference type="NCBIfam" id="TIGR04145">
    <property type="entry name" value="Firmicu_CTERM"/>
    <property type="match status" value="1"/>
</dbReference>
<evidence type="ECO:0000313" key="3">
    <source>
        <dbReference type="EMBL" id="KRL43089.1"/>
    </source>
</evidence>